<dbReference type="PANTHER" id="PTHR32347:SF23">
    <property type="entry name" value="BLL5650 PROTEIN"/>
    <property type="match status" value="1"/>
</dbReference>
<gene>
    <name evidence="3" type="ORF">BTJ39_10200</name>
</gene>
<dbReference type="Proteomes" id="UP000190667">
    <property type="component" value="Unassembled WGS sequence"/>
</dbReference>
<protein>
    <submittedName>
        <fullName evidence="3">HlyD family secretion protein</fullName>
    </submittedName>
</protein>
<accession>A0A1S8YN29</accession>
<organism evidence="3 4">
    <name type="scientific">Izhakiella australiensis</name>
    <dbReference type="NCBI Taxonomy" id="1926881"/>
    <lineage>
        <taxon>Bacteria</taxon>
        <taxon>Pseudomonadati</taxon>
        <taxon>Pseudomonadota</taxon>
        <taxon>Gammaproteobacteria</taxon>
        <taxon>Enterobacterales</taxon>
        <taxon>Erwiniaceae</taxon>
        <taxon>Izhakiella</taxon>
    </lineage>
</organism>
<evidence type="ECO:0000256" key="2">
    <source>
        <dbReference type="ARBA" id="ARBA00023054"/>
    </source>
</evidence>
<name>A0A1S8YN29_9GAMM</name>
<dbReference type="InterPro" id="IPR050465">
    <property type="entry name" value="UPF0194_transport"/>
</dbReference>
<dbReference type="EMBL" id="MRUL01000005">
    <property type="protein sequence ID" value="OON40255.1"/>
    <property type="molecule type" value="Genomic_DNA"/>
</dbReference>
<dbReference type="STRING" id="1926881.BTJ39_10200"/>
<dbReference type="Gene3D" id="2.40.50.100">
    <property type="match status" value="1"/>
</dbReference>
<evidence type="ECO:0000256" key="1">
    <source>
        <dbReference type="ARBA" id="ARBA00004196"/>
    </source>
</evidence>
<dbReference type="RefSeq" id="WP_078002583.1">
    <property type="nucleotide sequence ID" value="NZ_MRUL01000005.1"/>
</dbReference>
<comment type="caution">
    <text evidence="3">The sequence shown here is derived from an EMBL/GenBank/DDBJ whole genome shotgun (WGS) entry which is preliminary data.</text>
</comment>
<keyword evidence="4" id="KW-1185">Reference proteome</keyword>
<proteinExistence type="predicted"/>
<evidence type="ECO:0000313" key="4">
    <source>
        <dbReference type="Proteomes" id="UP000190667"/>
    </source>
</evidence>
<comment type="subcellular location">
    <subcellularLocation>
        <location evidence="1">Cell envelope</location>
    </subcellularLocation>
</comment>
<keyword evidence="2" id="KW-0175">Coiled coil</keyword>
<sequence length="438" mass="48143">MNQQAASAEQVLLEVLRLEGLARRAENSETLAFTMVNDSQTLFGFRHAALIINGRVRAATGVSVPDPHSPFVAFIERAGRQLLAAGKADSAGEVSAEWLDQQTRNDWLALSAPQAFWLPLKDRQQRPIGGLWFARDAGWQSAERQLLTQLGETYSHAWQALEPRGVWRVGLPKKRLLIIVAVAVCALFIPVRQSVLAPAEVVPLNGRIITAPLDGVVADVLVKPNQQIKKDQLLLRFDSTTLKAQADVAERALGVAEAELRSGSQRAFQDTESKARLDLLTAQMEQKKSELMYANELLSRTEVRAARDGIAVFADDDSLRGRPVKTGERLMELADPQQAALKVELDVGDAIRLPDKATVALFPDSDPLSRYEAVLERSAYEATLTPQGTLSYRLDAHFIDAAPRIGLRGTAKVYGQYTPLGIYLFRRPVAALRKALGV</sequence>
<dbReference type="PANTHER" id="PTHR32347">
    <property type="entry name" value="EFFLUX SYSTEM COMPONENT YKNX-RELATED"/>
    <property type="match status" value="1"/>
</dbReference>
<dbReference type="OrthoDB" id="9763546at2"/>
<dbReference type="SUPFAM" id="SSF111369">
    <property type="entry name" value="HlyD-like secretion proteins"/>
    <property type="match status" value="1"/>
</dbReference>
<dbReference type="AlphaFoldDB" id="A0A1S8YN29"/>
<reference evidence="3 4" key="1">
    <citation type="submission" date="2016-12" db="EMBL/GenBank/DDBJ databases">
        <title>Izhakiella australiana sp. nov. of genus Izhakiella isolated from Australian desert.</title>
        <authorList>
            <person name="Ji M."/>
        </authorList>
    </citation>
    <scope>NUCLEOTIDE SEQUENCE [LARGE SCALE GENOMIC DNA]</scope>
    <source>
        <strain evidence="3 4">D4N98</strain>
    </source>
</reference>
<evidence type="ECO:0000313" key="3">
    <source>
        <dbReference type="EMBL" id="OON40255.1"/>
    </source>
</evidence>
<dbReference type="GO" id="GO:0030313">
    <property type="term" value="C:cell envelope"/>
    <property type="evidence" value="ECO:0007669"/>
    <property type="project" value="UniProtKB-SubCell"/>
</dbReference>